<evidence type="ECO:0000256" key="6">
    <source>
        <dbReference type="SAM" id="MobiDB-lite"/>
    </source>
</evidence>
<feature type="compositionally biased region" description="Low complexity" evidence="6">
    <location>
        <begin position="863"/>
        <end position="876"/>
    </location>
</feature>
<dbReference type="InterPro" id="IPR007219">
    <property type="entry name" value="XnlR_reg_dom"/>
</dbReference>
<gene>
    <name evidence="8" type="ORF">BD289DRAFT_508902</name>
</gene>
<dbReference type="GO" id="GO:0008270">
    <property type="term" value="F:zinc ion binding"/>
    <property type="evidence" value="ECO:0007669"/>
    <property type="project" value="InterPro"/>
</dbReference>
<evidence type="ECO:0000313" key="9">
    <source>
        <dbReference type="Proteomes" id="UP000241462"/>
    </source>
</evidence>
<dbReference type="GO" id="GO:0006351">
    <property type="term" value="P:DNA-templated transcription"/>
    <property type="evidence" value="ECO:0007669"/>
    <property type="project" value="InterPro"/>
</dbReference>
<proteinExistence type="predicted"/>
<dbReference type="GO" id="GO:0005634">
    <property type="term" value="C:nucleus"/>
    <property type="evidence" value="ECO:0007669"/>
    <property type="project" value="UniProtKB-SubCell"/>
</dbReference>
<dbReference type="PANTHER" id="PTHR47338">
    <property type="entry name" value="ZN(II)2CYS6 TRANSCRIPTION FACTOR (EUROFUNG)-RELATED"/>
    <property type="match status" value="1"/>
</dbReference>
<dbReference type="SMART" id="SM00906">
    <property type="entry name" value="Fungal_trans"/>
    <property type="match status" value="1"/>
</dbReference>
<feature type="domain" description="Zn(2)-C6 fungal-type" evidence="7">
    <location>
        <begin position="66"/>
        <end position="96"/>
    </location>
</feature>
<keyword evidence="4" id="KW-0804">Transcription</keyword>
<name>A0A2T2ZWW8_9PEZI</name>
<feature type="compositionally biased region" description="Acidic residues" evidence="6">
    <location>
        <begin position="1134"/>
        <end position="1144"/>
    </location>
</feature>
<evidence type="ECO:0000256" key="3">
    <source>
        <dbReference type="ARBA" id="ARBA00023015"/>
    </source>
</evidence>
<feature type="compositionally biased region" description="Basic and acidic residues" evidence="6">
    <location>
        <begin position="765"/>
        <end position="778"/>
    </location>
</feature>
<feature type="compositionally biased region" description="Polar residues" evidence="6">
    <location>
        <begin position="963"/>
        <end position="975"/>
    </location>
</feature>
<accession>A0A2T2ZWW8</accession>
<feature type="compositionally biased region" description="Polar residues" evidence="6">
    <location>
        <begin position="201"/>
        <end position="221"/>
    </location>
</feature>
<dbReference type="SMART" id="SM00066">
    <property type="entry name" value="GAL4"/>
    <property type="match status" value="1"/>
</dbReference>
<comment type="subcellular location">
    <subcellularLocation>
        <location evidence="1">Nucleus</location>
    </subcellularLocation>
</comment>
<dbReference type="PROSITE" id="PS00463">
    <property type="entry name" value="ZN2_CY6_FUNGAL_1"/>
    <property type="match status" value="1"/>
</dbReference>
<dbReference type="OrthoDB" id="4456959at2759"/>
<keyword evidence="9" id="KW-1185">Reference proteome</keyword>
<feature type="region of interest" description="Disordered" evidence="6">
    <location>
        <begin position="187"/>
        <end position="257"/>
    </location>
</feature>
<feature type="compositionally biased region" description="Low complexity" evidence="6">
    <location>
        <begin position="23"/>
        <end position="46"/>
    </location>
</feature>
<dbReference type="InterPro" id="IPR050815">
    <property type="entry name" value="TF_fung"/>
</dbReference>
<dbReference type="EMBL" id="KZ678595">
    <property type="protein sequence ID" value="PSR78720.1"/>
    <property type="molecule type" value="Genomic_DNA"/>
</dbReference>
<dbReference type="Proteomes" id="UP000241462">
    <property type="component" value="Unassembled WGS sequence"/>
</dbReference>
<dbReference type="GO" id="GO:0003677">
    <property type="term" value="F:DNA binding"/>
    <property type="evidence" value="ECO:0007669"/>
    <property type="project" value="InterPro"/>
</dbReference>
<keyword evidence="3" id="KW-0805">Transcription regulation</keyword>
<organism evidence="8 9">
    <name type="scientific">Coniella lustricola</name>
    <dbReference type="NCBI Taxonomy" id="2025994"/>
    <lineage>
        <taxon>Eukaryota</taxon>
        <taxon>Fungi</taxon>
        <taxon>Dikarya</taxon>
        <taxon>Ascomycota</taxon>
        <taxon>Pezizomycotina</taxon>
        <taxon>Sordariomycetes</taxon>
        <taxon>Sordariomycetidae</taxon>
        <taxon>Diaporthales</taxon>
        <taxon>Schizoparmaceae</taxon>
        <taxon>Coniella</taxon>
    </lineage>
</organism>
<feature type="compositionally biased region" description="Low complexity" evidence="6">
    <location>
        <begin position="997"/>
        <end position="1014"/>
    </location>
</feature>
<feature type="region of interest" description="Disordered" evidence="6">
    <location>
        <begin position="856"/>
        <end position="876"/>
    </location>
</feature>
<feature type="compositionally biased region" description="Polar residues" evidence="6">
    <location>
        <begin position="228"/>
        <end position="238"/>
    </location>
</feature>
<dbReference type="CDD" id="cd00067">
    <property type="entry name" value="GAL4"/>
    <property type="match status" value="1"/>
</dbReference>
<keyword evidence="5" id="KW-0539">Nucleus</keyword>
<evidence type="ECO:0000313" key="8">
    <source>
        <dbReference type="EMBL" id="PSR78720.1"/>
    </source>
</evidence>
<dbReference type="Pfam" id="PF04082">
    <property type="entry name" value="Fungal_trans"/>
    <property type="match status" value="1"/>
</dbReference>
<dbReference type="GO" id="GO:0000981">
    <property type="term" value="F:DNA-binding transcription factor activity, RNA polymerase II-specific"/>
    <property type="evidence" value="ECO:0007669"/>
    <property type="project" value="InterPro"/>
</dbReference>
<protein>
    <recommendedName>
        <fullName evidence="7">Zn(2)-C6 fungal-type domain-containing protein</fullName>
    </recommendedName>
</protein>
<dbReference type="PROSITE" id="PS50048">
    <property type="entry name" value="ZN2_CY6_FUNGAL_2"/>
    <property type="match status" value="1"/>
</dbReference>
<reference evidence="8 9" key="1">
    <citation type="journal article" date="2018" name="Mycol. Prog.">
        <title>Coniella lustricola, a new species from submerged detritus.</title>
        <authorList>
            <person name="Raudabaugh D.B."/>
            <person name="Iturriaga T."/>
            <person name="Carver A."/>
            <person name="Mondo S."/>
            <person name="Pangilinan J."/>
            <person name="Lipzen A."/>
            <person name="He G."/>
            <person name="Amirebrahimi M."/>
            <person name="Grigoriev I.V."/>
            <person name="Miller A.N."/>
        </authorList>
    </citation>
    <scope>NUCLEOTIDE SEQUENCE [LARGE SCALE GENOMIC DNA]</scope>
    <source>
        <strain evidence="8 9">B22-T-1</strain>
    </source>
</reference>
<sequence>MDEAEDGTTVAEARSRSGFGRNSAATTTPSPAPPGAVVGAAGASTTRNLNENEENHVDGAAREPLACVTCRSRKLRCDRTKPACQRCAKLRAPCVYPESRRKPAVKRRNVRELEERLAQVEVLLKDATGGRTTASDGSAGGDASSAAIDAANPVNLHGHVDDIPVDVTSWDFTDSVPFSGVVDLTEDTRPASGHNDIPATINANQIPSAQPFPQSSSTQETPPMGWDTSYSRSATDFQFQPDGARNGTGNGGSSTSTTTGYELLGLGMFEALPPTQMIEELHEAFFTIQHPLIPIVHPGRYLTAFYSAPHLRPPMALQYAIWTMAANAHPKYAAYHSAFHSRARHYLQEDEMRGDGEHFLTVAHAQAWALIATNEARCMWFTRAAMSVARCIKLLHMMGLHRLDDPDSLHEMAPTLAPPKDWTELEERRRTFWGAFAIDSHASISTGWPILIDPDEVTTRLPCSEEAFQQCRPEPACRLQDVFTGSSYSSFAGAAVICHIFNRIMKQVHRSKPSDSPDNYEYGRFWNNHRELDNMLSSVFMFLPEGLRIPAHMKDPVAVHTNLNLHASVICLHNCAYEKAVEHGFPENVRTMLKTRLVTAAEEVVNIVKMTSHTNAGYRSPLVALALYVASSVCILQAKDHNDDIFSSTSTPSSLPPKIKSDIEFLLTAMEAIGKQHSITLNFLRQLVVDLERSNLVHLVRIPSIVSREFYSGGGFDDDGNGNGNGSKASCRGGPTPCGNNIPLFARSRISRHADLLSPLPGRLPLDKPIGRKQDGKFSMKPHGLQANGFRADGVQINMNPNTSTTNDNNDNDDNDEKSSGNKRKRVKVSPPTGPQLGRGPGQESIQNVLGLFASGQVEEEPSTSSSSSSSSGAAAATTANTYSHIINNNNNNNNNNRVNNVMPLPPASYGSCFSQNMITGNGGDGGSGSSDNQFRLPHRTTTTTGGGSSMSTSSSSPAATLMNANSTPTTSSGISPAAVDSLSKQQQQVRGIDQFNSSDNNNNNNNNNNINNDVTIPIGTNAATAMPSQPAIHLMDTHSAKDMLGSEFSLDDIDMFPDLSGWDDGGTLVNATANATKNIDNSNNSGTNGTADTDPSALYAQQVAEAMLQENSWMVLNGGVDGGVGAGVSWDVVVDDDDDDDNDDNGRAAGR</sequence>
<dbReference type="STRING" id="2025994.A0A2T2ZWW8"/>
<keyword evidence="2" id="KW-0479">Metal-binding</keyword>
<dbReference type="InterPro" id="IPR036864">
    <property type="entry name" value="Zn2-C6_fun-type_DNA-bd_sf"/>
</dbReference>
<feature type="region of interest" description="Disordered" evidence="6">
    <location>
        <begin position="921"/>
        <end position="1015"/>
    </location>
</feature>
<dbReference type="CDD" id="cd12148">
    <property type="entry name" value="fungal_TF_MHR"/>
    <property type="match status" value="1"/>
</dbReference>
<dbReference type="AlphaFoldDB" id="A0A2T2ZWW8"/>
<dbReference type="InterPro" id="IPR001138">
    <property type="entry name" value="Zn2Cys6_DnaBD"/>
</dbReference>
<evidence type="ECO:0000256" key="2">
    <source>
        <dbReference type="ARBA" id="ARBA00022723"/>
    </source>
</evidence>
<feature type="region of interest" description="Disordered" evidence="6">
    <location>
        <begin position="757"/>
        <end position="844"/>
    </location>
</feature>
<feature type="compositionally biased region" description="Low complexity" evidence="6">
    <location>
        <begin position="798"/>
        <end position="809"/>
    </location>
</feature>
<dbReference type="Pfam" id="PF00172">
    <property type="entry name" value="Zn_clus"/>
    <property type="match status" value="1"/>
</dbReference>
<evidence type="ECO:0000256" key="4">
    <source>
        <dbReference type="ARBA" id="ARBA00023163"/>
    </source>
</evidence>
<evidence type="ECO:0000256" key="1">
    <source>
        <dbReference type="ARBA" id="ARBA00004123"/>
    </source>
</evidence>
<feature type="region of interest" description="Disordered" evidence="6">
    <location>
        <begin position="1132"/>
        <end position="1152"/>
    </location>
</feature>
<dbReference type="PANTHER" id="PTHR47338:SF10">
    <property type="entry name" value="TRANSCRIPTION FACTOR DOMAIN-CONTAINING PROTEIN-RELATED"/>
    <property type="match status" value="1"/>
</dbReference>
<dbReference type="SUPFAM" id="SSF57701">
    <property type="entry name" value="Zn2/Cys6 DNA-binding domain"/>
    <property type="match status" value="1"/>
</dbReference>
<evidence type="ECO:0000256" key="5">
    <source>
        <dbReference type="ARBA" id="ARBA00023242"/>
    </source>
</evidence>
<evidence type="ECO:0000259" key="7">
    <source>
        <dbReference type="PROSITE" id="PS50048"/>
    </source>
</evidence>
<dbReference type="InParanoid" id="A0A2T2ZWW8"/>
<dbReference type="Gene3D" id="4.10.240.10">
    <property type="entry name" value="Zn(2)-C6 fungal-type DNA-binding domain"/>
    <property type="match status" value="1"/>
</dbReference>
<feature type="region of interest" description="Disordered" evidence="6">
    <location>
        <begin position="1"/>
        <end position="57"/>
    </location>
</feature>